<keyword evidence="8 12" id="KW-0238">DNA-binding</keyword>
<evidence type="ECO:0000256" key="9">
    <source>
        <dbReference type="ARBA" id="ARBA00023235"/>
    </source>
</evidence>
<dbReference type="EMBL" id="AP008955">
    <property type="protein sequence ID" value="BAH46365.1"/>
    <property type="molecule type" value="Genomic_DNA"/>
</dbReference>
<comment type="function">
    <text evidence="12">The main replicative DNA helicase, it participates in initiation and elongation during chromosome replication. Travels ahead of the DNA replisome, separating dsDNA into templates for DNA synthesis. A processive ATP-dependent 5'-3' DNA helicase it has DNA-dependent ATPase activity.</text>
</comment>
<evidence type="ECO:0000256" key="3">
    <source>
        <dbReference type="ARBA" id="ARBA00022705"/>
    </source>
</evidence>
<evidence type="ECO:0000256" key="12">
    <source>
        <dbReference type="RuleBase" id="RU362085"/>
    </source>
</evidence>
<dbReference type="STRING" id="358681.BBR47_29060"/>
<dbReference type="Pfam" id="PF03796">
    <property type="entry name" value="DnaB_C"/>
    <property type="match status" value="1"/>
</dbReference>
<keyword evidence="6 12" id="KW-0347">Helicase</keyword>
<evidence type="ECO:0000313" key="15">
    <source>
        <dbReference type="EMBL" id="BAH46365.1"/>
    </source>
</evidence>
<dbReference type="Pfam" id="PF00772">
    <property type="entry name" value="DnaB"/>
    <property type="match status" value="1"/>
</dbReference>
<name>C0Z716_BREBN</name>
<proteinExistence type="inferred from homology"/>
<keyword evidence="5 12" id="KW-0378">Hydrolase</keyword>
<dbReference type="GO" id="GO:0005524">
    <property type="term" value="F:ATP binding"/>
    <property type="evidence" value="ECO:0007669"/>
    <property type="project" value="UniProtKB-UniRule"/>
</dbReference>
<evidence type="ECO:0000256" key="7">
    <source>
        <dbReference type="ARBA" id="ARBA00022840"/>
    </source>
</evidence>
<dbReference type="GO" id="GO:0005829">
    <property type="term" value="C:cytosol"/>
    <property type="evidence" value="ECO:0007669"/>
    <property type="project" value="TreeGrafter"/>
</dbReference>
<dbReference type="GO" id="GO:0016787">
    <property type="term" value="F:hydrolase activity"/>
    <property type="evidence" value="ECO:0007669"/>
    <property type="project" value="UniProtKB-KW"/>
</dbReference>
<dbReference type="FunFam" id="1.10.860.10:FF:000001">
    <property type="entry name" value="Replicative DNA helicase"/>
    <property type="match status" value="1"/>
</dbReference>
<dbReference type="GO" id="GO:0003677">
    <property type="term" value="F:DNA binding"/>
    <property type="evidence" value="ECO:0007669"/>
    <property type="project" value="UniProtKB-UniRule"/>
</dbReference>
<evidence type="ECO:0000256" key="2">
    <source>
        <dbReference type="ARBA" id="ARBA00022515"/>
    </source>
</evidence>
<dbReference type="KEGG" id="bbe:BBR47_29060"/>
<dbReference type="InterPro" id="IPR016136">
    <property type="entry name" value="DNA_helicase_N/primase_C"/>
</dbReference>
<dbReference type="InterPro" id="IPR007694">
    <property type="entry name" value="DNA_helicase_DnaB-like_C"/>
</dbReference>
<dbReference type="GO" id="GO:1990077">
    <property type="term" value="C:primosome complex"/>
    <property type="evidence" value="ECO:0007669"/>
    <property type="project" value="UniProtKB-UniRule"/>
</dbReference>
<evidence type="ECO:0000256" key="11">
    <source>
        <dbReference type="NCBIfam" id="TIGR00665"/>
    </source>
</evidence>
<reference evidence="15 16" key="1">
    <citation type="submission" date="2005-03" db="EMBL/GenBank/DDBJ databases">
        <title>Brevibacillus brevis strain 47, complete genome.</title>
        <authorList>
            <person name="Hosoyama A."/>
            <person name="Yamada R."/>
            <person name="Hongo Y."/>
            <person name="Terui Y."/>
            <person name="Ankai A."/>
            <person name="Masuyama W."/>
            <person name="Sekiguchi M."/>
            <person name="Takeda T."/>
            <person name="Asano K."/>
            <person name="Ohji S."/>
            <person name="Ichikawa N."/>
            <person name="Narita S."/>
            <person name="Aoki N."/>
            <person name="Miura H."/>
            <person name="Matsushita S."/>
            <person name="Sekigawa T."/>
            <person name="Yamagata H."/>
            <person name="Yoshikawa H."/>
            <person name="Udaka S."/>
            <person name="Tanikawa S."/>
            <person name="Fujita N."/>
        </authorList>
    </citation>
    <scope>NUCLEOTIDE SEQUENCE [LARGE SCALE GENOMIC DNA]</scope>
    <source>
        <strain evidence="16">47 / JCM 6285 / NBRC 100599</strain>
        <strain evidence="15">NBRC 100599</strain>
    </source>
</reference>
<dbReference type="SUPFAM" id="SSF52540">
    <property type="entry name" value="P-loop containing nucleoside triphosphate hydrolases"/>
    <property type="match status" value="1"/>
</dbReference>
<dbReference type="InterPro" id="IPR007692">
    <property type="entry name" value="DNA_helicase_DnaB"/>
</dbReference>
<evidence type="ECO:0000256" key="6">
    <source>
        <dbReference type="ARBA" id="ARBA00022806"/>
    </source>
</evidence>
<gene>
    <name evidence="14" type="ordered locus">BBR47_29060</name>
    <name evidence="15" type="ordered locus">BBR47_53880</name>
</gene>
<dbReference type="InterPro" id="IPR036185">
    <property type="entry name" value="DNA_heli_DnaB-like_N_sf"/>
</dbReference>
<dbReference type="NCBIfam" id="TIGR00665">
    <property type="entry name" value="DnaB"/>
    <property type="match status" value="1"/>
</dbReference>
<keyword evidence="4 12" id="KW-0547">Nucleotide-binding</keyword>
<keyword evidence="2 12" id="KW-0639">Primosome</keyword>
<dbReference type="PANTHER" id="PTHR30153">
    <property type="entry name" value="REPLICATIVE DNA HELICASE DNAB"/>
    <property type="match status" value="1"/>
</dbReference>
<dbReference type="InterPro" id="IPR003593">
    <property type="entry name" value="AAA+_ATPase"/>
</dbReference>
<dbReference type="AlphaFoldDB" id="C0Z716"/>
<keyword evidence="3 12" id="KW-0235">DNA replication</keyword>
<dbReference type="EMBL" id="AP008955">
    <property type="protein sequence ID" value="BAH43883.1"/>
    <property type="molecule type" value="Genomic_DNA"/>
</dbReference>
<dbReference type="GO" id="GO:0042802">
    <property type="term" value="F:identical protein binding"/>
    <property type="evidence" value="ECO:0007669"/>
    <property type="project" value="UniProtKB-ARBA"/>
</dbReference>
<dbReference type="SUPFAM" id="SSF48024">
    <property type="entry name" value="N-terminal domain of DnaB helicase"/>
    <property type="match status" value="1"/>
</dbReference>
<dbReference type="GO" id="GO:0043139">
    <property type="term" value="F:5'-3' DNA helicase activity"/>
    <property type="evidence" value="ECO:0007669"/>
    <property type="project" value="UniProtKB-EC"/>
</dbReference>
<dbReference type="Gene3D" id="3.40.50.300">
    <property type="entry name" value="P-loop containing nucleotide triphosphate hydrolases"/>
    <property type="match status" value="1"/>
</dbReference>
<dbReference type="RefSeq" id="WP_015891202.1">
    <property type="nucleotide sequence ID" value="NC_012491.1"/>
</dbReference>
<dbReference type="Gene3D" id="1.10.860.10">
    <property type="entry name" value="DNAb Helicase, Chain A"/>
    <property type="match status" value="1"/>
</dbReference>
<dbReference type="HOGENOM" id="CLU_005373_0_0_9"/>
<evidence type="ECO:0000256" key="5">
    <source>
        <dbReference type="ARBA" id="ARBA00022801"/>
    </source>
</evidence>
<dbReference type="EC" id="5.6.2.3" evidence="11 12"/>
<keyword evidence="16" id="KW-1185">Reference proteome</keyword>
<dbReference type="CDD" id="cd00984">
    <property type="entry name" value="DnaB_C"/>
    <property type="match status" value="1"/>
</dbReference>
<dbReference type="NCBIfam" id="NF004384">
    <property type="entry name" value="PRK05748.1"/>
    <property type="match status" value="1"/>
</dbReference>
<dbReference type="SMART" id="SM00382">
    <property type="entry name" value="AAA"/>
    <property type="match status" value="1"/>
</dbReference>
<comment type="catalytic activity">
    <reaction evidence="10 12">
        <text>ATP + H2O = ADP + phosphate + H(+)</text>
        <dbReference type="Rhea" id="RHEA:13065"/>
        <dbReference type="ChEBI" id="CHEBI:15377"/>
        <dbReference type="ChEBI" id="CHEBI:15378"/>
        <dbReference type="ChEBI" id="CHEBI:30616"/>
        <dbReference type="ChEBI" id="CHEBI:43474"/>
        <dbReference type="ChEBI" id="CHEBI:456216"/>
        <dbReference type="EC" id="5.6.2.3"/>
    </reaction>
</comment>
<dbReference type="InterPro" id="IPR007693">
    <property type="entry name" value="DNA_helicase_DnaB-like_N"/>
</dbReference>
<evidence type="ECO:0000256" key="4">
    <source>
        <dbReference type="ARBA" id="ARBA00022741"/>
    </source>
</evidence>
<evidence type="ECO:0000256" key="1">
    <source>
        <dbReference type="ARBA" id="ARBA00008428"/>
    </source>
</evidence>
<dbReference type="PANTHER" id="PTHR30153:SF2">
    <property type="entry name" value="REPLICATIVE DNA HELICASE"/>
    <property type="match status" value="1"/>
</dbReference>
<evidence type="ECO:0000313" key="14">
    <source>
        <dbReference type="EMBL" id="BAH43883.1"/>
    </source>
</evidence>
<dbReference type="FunFam" id="3.40.50.300:FF:000076">
    <property type="entry name" value="Replicative DNA helicase"/>
    <property type="match status" value="1"/>
</dbReference>
<dbReference type="Proteomes" id="UP000001877">
    <property type="component" value="Chromosome"/>
</dbReference>
<organism evidence="15 16">
    <name type="scientific">Brevibacillus brevis (strain 47 / JCM 6285 / NBRC 100599)</name>
    <dbReference type="NCBI Taxonomy" id="358681"/>
    <lineage>
        <taxon>Bacteria</taxon>
        <taxon>Bacillati</taxon>
        <taxon>Bacillota</taxon>
        <taxon>Bacilli</taxon>
        <taxon>Bacillales</taxon>
        <taxon>Paenibacillaceae</taxon>
        <taxon>Brevibacillus</taxon>
    </lineage>
</organism>
<dbReference type="InterPro" id="IPR027417">
    <property type="entry name" value="P-loop_NTPase"/>
</dbReference>
<dbReference type="KEGG" id="bbe:BBR47_53880"/>
<evidence type="ECO:0000256" key="8">
    <source>
        <dbReference type="ARBA" id="ARBA00023125"/>
    </source>
</evidence>
<comment type="similarity">
    <text evidence="1 12">Belongs to the helicase family. DnaB subfamily.</text>
</comment>
<feature type="domain" description="SF4 helicase" evidence="13">
    <location>
        <begin position="175"/>
        <end position="440"/>
    </location>
</feature>
<evidence type="ECO:0000259" key="13">
    <source>
        <dbReference type="PROSITE" id="PS51199"/>
    </source>
</evidence>
<evidence type="ECO:0000313" key="16">
    <source>
        <dbReference type="Proteomes" id="UP000001877"/>
    </source>
</evidence>
<dbReference type="eggNOG" id="COG0305">
    <property type="taxonomic scope" value="Bacteria"/>
</dbReference>
<evidence type="ECO:0000256" key="10">
    <source>
        <dbReference type="ARBA" id="ARBA00048954"/>
    </source>
</evidence>
<keyword evidence="9" id="KW-0413">Isomerase</keyword>
<sequence>MIDIQEMPHSEEAEKAVLGAIFCKPPVITKVIDELTAMDFYRTRHQILYQGMADLYEKGDPIDLVTITSHLQEKKALDNVGGVPYITELVSYTPTAENIDYYAGIVLHKARRRKLIEINYQVYKDSLNNENVDEVLAQSEKLAAEIRERGKKRSVRPIREVALEAYEEIDRTFQQRGRTIGVTSGYPDLDKMTSGFHKQDLIILAARPSIGKTALALNIAQNASKSISEPIMIFSLEMSAGKLVTRMVCAEGNIDASKLRSGWLEGDDWIRLTHALGIVSKTNIYIDDTPEIALGELRSKCRSMKQQEGLGLVIIDYLTKIRMDKPGRSREQEVSEIARTLKSMARELEVPVIALSQLSRGVEQRQDKRPMMSDLRESGQIEQEADLVAFLYRDDYYDKATENKNILEVIIAKQRNGPIGTVELAFLKEFNKFVSLDHRFGKQQTIDDEPEERDTQWRQ</sequence>
<dbReference type="GO" id="GO:0006269">
    <property type="term" value="P:DNA replication, synthesis of primer"/>
    <property type="evidence" value="ECO:0007669"/>
    <property type="project" value="UniProtKB-UniRule"/>
</dbReference>
<dbReference type="PROSITE" id="PS51199">
    <property type="entry name" value="SF4_HELICASE"/>
    <property type="match status" value="1"/>
</dbReference>
<keyword evidence="7 12" id="KW-0067">ATP-binding</keyword>
<protein>
    <recommendedName>
        <fullName evidence="11 12">Replicative DNA helicase</fullName>
        <ecNumber evidence="11 12">5.6.2.3</ecNumber>
    </recommendedName>
</protein>
<accession>C0Z716</accession>